<proteinExistence type="predicted"/>
<keyword evidence="2" id="KW-1185">Reference proteome</keyword>
<organism evidence="1 2">
    <name type="scientific">Deinococcus radiotolerans</name>
    <dbReference type="NCBI Taxonomy" id="1309407"/>
    <lineage>
        <taxon>Bacteria</taxon>
        <taxon>Thermotogati</taxon>
        <taxon>Deinococcota</taxon>
        <taxon>Deinococci</taxon>
        <taxon>Deinococcales</taxon>
        <taxon>Deinococcaceae</taxon>
        <taxon>Deinococcus</taxon>
    </lineage>
</organism>
<evidence type="ECO:0000313" key="2">
    <source>
        <dbReference type="Proteomes" id="UP000604341"/>
    </source>
</evidence>
<sequence>MPAPRASHVTRALQAVQPRVRREHQIRAVLHTLARLEAAARARGAQ</sequence>
<dbReference type="RefSeq" id="WP_189070587.1">
    <property type="nucleotide sequence ID" value="NZ_BMPE01000021.1"/>
</dbReference>
<accession>A0ABQ2FQ40</accession>
<dbReference type="Proteomes" id="UP000604341">
    <property type="component" value="Unassembled WGS sequence"/>
</dbReference>
<evidence type="ECO:0000313" key="1">
    <source>
        <dbReference type="EMBL" id="GGL15705.1"/>
    </source>
</evidence>
<dbReference type="EMBL" id="BMPE01000021">
    <property type="protein sequence ID" value="GGL15705.1"/>
    <property type="molecule type" value="Genomic_DNA"/>
</dbReference>
<protein>
    <submittedName>
        <fullName evidence="1">Uncharacterized protein</fullName>
    </submittedName>
</protein>
<comment type="caution">
    <text evidence="1">The sequence shown here is derived from an EMBL/GenBank/DDBJ whole genome shotgun (WGS) entry which is preliminary data.</text>
</comment>
<name>A0ABQ2FQ40_9DEIO</name>
<gene>
    <name evidence="1" type="ORF">GCM10010844_38310</name>
</gene>
<reference evidence="2" key="1">
    <citation type="journal article" date="2019" name="Int. J. Syst. Evol. Microbiol.">
        <title>The Global Catalogue of Microorganisms (GCM) 10K type strain sequencing project: providing services to taxonomists for standard genome sequencing and annotation.</title>
        <authorList>
            <consortium name="The Broad Institute Genomics Platform"/>
            <consortium name="The Broad Institute Genome Sequencing Center for Infectious Disease"/>
            <person name="Wu L."/>
            <person name="Ma J."/>
        </authorList>
    </citation>
    <scope>NUCLEOTIDE SEQUENCE [LARGE SCALE GENOMIC DNA]</scope>
    <source>
        <strain evidence="2">JCM 19173</strain>
    </source>
</reference>